<evidence type="ECO:0000256" key="4">
    <source>
        <dbReference type="ARBA" id="ARBA00023235"/>
    </source>
</evidence>
<dbReference type="PANTHER" id="PTHR45527:SF1">
    <property type="entry name" value="FATTY ACID SYNTHASE"/>
    <property type="match status" value="1"/>
</dbReference>
<keyword evidence="2" id="KW-0596">Phosphopantetheine</keyword>
<evidence type="ECO:0000259" key="5">
    <source>
        <dbReference type="PROSITE" id="PS50075"/>
    </source>
</evidence>
<dbReference type="InterPro" id="IPR045851">
    <property type="entry name" value="AMP-bd_C_sf"/>
</dbReference>
<dbReference type="InterPro" id="IPR029058">
    <property type="entry name" value="AB_hydrolase_fold"/>
</dbReference>
<dbReference type="Gene3D" id="3.40.109.10">
    <property type="entry name" value="NADH Oxidase"/>
    <property type="match status" value="1"/>
</dbReference>
<evidence type="ECO:0000313" key="7">
    <source>
        <dbReference type="Proteomes" id="UP001205185"/>
    </source>
</evidence>
<name>A0ABT1IPA7_9PSEU</name>
<dbReference type="InterPro" id="IPR036736">
    <property type="entry name" value="ACP-like_sf"/>
</dbReference>
<evidence type="ECO:0000313" key="6">
    <source>
        <dbReference type="EMBL" id="MCP2274384.1"/>
    </source>
</evidence>
<dbReference type="InterPro" id="IPR009081">
    <property type="entry name" value="PP-bd_ACP"/>
</dbReference>
<dbReference type="Pfam" id="PF00550">
    <property type="entry name" value="PP-binding"/>
    <property type="match status" value="1"/>
</dbReference>
<dbReference type="Proteomes" id="UP001205185">
    <property type="component" value="Unassembled WGS sequence"/>
</dbReference>
<dbReference type="InterPro" id="IPR020806">
    <property type="entry name" value="PKS_PP-bd"/>
</dbReference>
<dbReference type="Pfam" id="PF01361">
    <property type="entry name" value="Tautomerase"/>
    <property type="match status" value="1"/>
</dbReference>
<accession>A0ABT1IPA7</accession>
<dbReference type="SUPFAM" id="SSF47336">
    <property type="entry name" value="ACP-like"/>
    <property type="match status" value="1"/>
</dbReference>
<dbReference type="Gene3D" id="3.40.50.12780">
    <property type="entry name" value="N-terminal domain of ligase-like"/>
    <property type="match status" value="1"/>
</dbReference>
<dbReference type="SUPFAM" id="SSF55331">
    <property type="entry name" value="Tautomerase/MIF"/>
    <property type="match status" value="1"/>
</dbReference>
<dbReference type="RefSeq" id="WP_253891712.1">
    <property type="nucleotide sequence ID" value="NZ_BAAAVB010000022.1"/>
</dbReference>
<dbReference type="Gene3D" id="3.30.300.30">
    <property type="match status" value="2"/>
</dbReference>
<dbReference type="InterPro" id="IPR001031">
    <property type="entry name" value="Thioesterase"/>
</dbReference>
<gene>
    <name evidence="6" type="ORF">LV75_006919</name>
</gene>
<dbReference type="InterPro" id="IPR004370">
    <property type="entry name" value="4-OT-like_dom"/>
</dbReference>
<keyword evidence="4" id="KW-0413">Isomerase</keyword>
<dbReference type="CDD" id="cd05930">
    <property type="entry name" value="A_NRPS"/>
    <property type="match status" value="1"/>
</dbReference>
<protein>
    <submittedName>
        <fullName evidence="6">Amino acid adenylation domain-containing protein</fullName>
    </submittedName>
</protein>
<dbReference type="PROSITE" id="PS00455">
    <property type="entry name" value="AMP_BINDING"/>
    <property type="match status" value="1"/>
</dbReference>
<comment type="cofactor">
    <cofactor evidence="1">
        <name>pantetheine 4'-phosphate</name>
        <dbReference type="ChEBI" id="CHEBI:47942"/>
    </cofactor>
</comment>
<dbReference type="Gene3D" id="3.40.50.1820">
    <property type="entry name" value="alpha/beta hydrolase"/>
    <property type="match status" value="1"/>
</dbReference>
<dbReference type="PROSITE" id="PS50075">
    <property type="entry name" value="CARRIER"/>
    <property type="match status" value="1"/>
</dbReference>
<dbReference type="SUPFAM" id="SSF56801">
    <property type="entry name" value="Acetyl-CoA synthetase-like"/>
    <property type="match status" value="1"/>
</dbReference>
<dbReference type="Pfam" id="PF00975">
    <property type="entry name" value="Thioesterase"/>
    <property type="match status" value="1"/>
</dbReference>
<dbReference type="Pfam" id="PF00501">
    <property type="entry name" value="AMP-binding"/>
    <property type="match status" value="1"/>
</dbReference>
<dbReference type="InterPro" id="IPR000415">
    <property type="entry name" value="Nitroreductase-like"/>
</dbReference>
<dbReference type="InterPro" id="IPR020802">
    <property type="entry name" value="TesA-like"/>
</dbReference>
<feature type="domain" description="Carrier" evidence="5">
    <location>
        <begin position="938"/>
        <end position="1013"/>
    </location>
</feature>
<organism evidence="6 7">
    <name type="scientific">Actinokineospora diospyrosa</name>
    <dbReference type="NCBI Taxonomy" id="103728"/>
    <lineage>
        <taxon>Bacteria</taxon>
        <taxon>Bacillati</taxon>
        <taxon>Actinomycetota</taxon>
        <taxon>Actinomycetes</taxon>
        <taxon>Pseudonocardiales</taxon>
        <taxon>Pseudonocardiaceae</taxon>
        <taxon>Actinokineospora</taxon>
    </lineage>
</organism>
<proteinExistence type="predicted"/>
<dbReference type="InterPro" id="IPR000873">
    <property type="entry name" value="AMP-dep_synth/lig_dom"/>
</dbReference>
<sequence length="1362" mass="146534">MSTNAIATSSASTRGGARELPANQLLPELLLGQAVARPHAIAVVDGDRALSFADLVDRACAVAQRLRAAGAGPDTIVGLYLEPSADLVVATWGVLLAGAAYLPLATDYPLDRVSYMIEDSRLAMVVTATGLRADLTELLRGDLPVITVDSIGGGPLERAGGPEDVPRARDAAYVIYTSGTTGRPKGVVVEHGAIANQMAWLRDAVGLDETQSIVRKTPISFDAAQWEVLAPAVGARVVVAPPGAHRDPSSLIETIVANDVTLLQCVPTLLQALVDDDLFARCTSLTAVFSGGEALSRRLATRFAEVLPDSDLVNLYGPTETTINASAHVIPAGVAAGAGNTVSIGKPVHATEFHVLDENGAEVEVGEPGELHIGGVQLARGYLNREEETERRFVTIPVGPDEIPTRLYRTGDLVSRGADGTYQFVGRVDNQVKLRGHRIELDEVRVAIENHDWVRNAAVLVRDDERTGARNLVACVELNPREAALMDQGNHGSHHQSKQGRVQVRAQLGNLGVRTGGGPALALPGKAESARQRQRAFARKTYRFFDGGALSIADVLLLLGHDSAADAESRSLDQVDLASLGSLLRNFGQFHSSDRILPKYGYASPGALYATQLHLEIVGLPAAPDGWYYYHPINHELVRVGEAHGDSARLRVHLLGRKSAIESVYRNNVLEVLRFEAGHLLGLFDEVLPEYGLGVGAGSVDPAAAEVLGADDDHVYLGGYDIVALAQRVPSGPVDTYVQIHPGRVVDIDAGQYRYADGELRRVSDTLVLRKHVIAINQQVYERADLGVSLISRSTDRDAGYIDLGRRLQVLQMNPFGIGFMSSGYSSETGNDLPSARRIGSILREAGFPGGPSYFALGGRVSAEQIAGEGMKEDAVHTQGPAEMIKKDIAGFLPQYMIPARVVIVDAMPYTANGKVDVRALEHSDALVAAEQRREVVAPRTETERRIAAAWAKVMKTDDISVRDDFFVVGGNSLLAVLLIQEVNRAVNTTLPVQLIFDEPTVEGLARRVDERSHEAVSRLITLQPKGSGAPVVCWPGLGGYPMNLKPLALAMGQDRPFLGVQAAGINDGETPHQTVAEMARHDVDLIRQVQPHGPYTLWGYSFGARVAFEAAHQLEQAGEVVEQVVLIAPGSPIRRAAIDPGTGGLYGDPAFVTLLYSVFAGRITGPDVDDCVAATTDEAGFVAFVAARQPRLDVATIRRVVAIVRASYSFRYTFEEMLHRRVAAPITILKVRGDDYSFVEEAVGALPSPPTVLELDVDHYGVLRAPDVDRLAATIRDRTRTAGGPVHMPHVNIKHFPVQLSTQQQGELVTAISKAITEAMGVSHDAVSIALEPIPPQDWHTSVYEPEIERRSHLLAKTPNY</sequence>
<reference evidence="6 7" key="1">
    <citation type="submission" date="2022-06" db="EMBL/GenBank/DDBJ databases">
        <title>Genomic Encyclopedia of Archaeal and Bacterial Type Strains, Phase II (KMG-II): from individual species to whole genera.</title>
        <authorList>
            <person name="Goeker M."/>
        </authorList>
    </citation>
    <scope>NUCLEOTIDE SEQUENCE [LARGE SCALE GENOMIC DNA]</scope>
    <source>
        <strain evidence="6 7">DSM 44255</strain>
    </source>
</reference>
<dbReference type="InterPro" id="IPR014347">
    <property type="entry name" value="Tautomerase/MIF_sf"/>
</dbReference>
<dbReference type="NCBIfam" id="TIGR01733">
    <property type="entry name" value="AA-adenyl-dom"/>
    <property type="match status" value="1"/>
</dbReference>
<dbReference type="SMART" id="SM00823">
    <property type="entry name" value="PKS_PP"/>
    <property type="match status" value="1"/>
</dbReference>
<dbReference type="EMBL" id="JAMTCO010000024">
    <property type="protein sequence ID" value="MCP2274384.1"/>
    <property type="molecule type" value="Genomic_DNA"/>
</dbReference>
<dbReference type="SMART" id="SM00824">
    <property type="entry name" value="PKS_TE"/>
    <property type="match status" value="1"/>
</dbReference>
<dbReference type="InterPro" id="IPR010071">
    <property type="entry name" value="AA_adenyl_dom"/>
</dbReference>
<dbReference type="InterPro" id="IPR042099">
    <property type="entry name" value="ANL_N_sf"/>
</dbReference>
<evidence type="ECO:0000256" key="2">
    <source>
        <dbReference type="ARBA" id="ARBA00022450"/>
    </source>
</evidence>
<keyword evidence="3" id="KW-0597">Phosphoprotein</keyword>
<evidence type="ECO:0000256" key="3">
    <source>
        <dbReference type="ARBA" id="ARBA00022553"/>
    </source>
</evidence>
<evidence type="ECO:0000256" key="1">
    <source>
        <dbReference type="ARBA" id="ARBA00001957"/>
    </source>
</evidence>
<dbReference type="Gene3D" id="3.30.429.10">
    <property type="entry name" value="Macrophage Migration Inhibitory Factor"/>
    <property type="match status" value="1"/>
</dbReference>
<dbReference type="Gene3D" id="1.10.1200.10">
    <property type="entry name" value="ACP-like"/>
    <property type="match status" value="1"/>
</dbReference>
<dbReference type="SUPFAM" id="SSF53474">
    <property type="entry name" value="alpha/beta-Hydrolases"/>
    <property type="match status" value="1"/>
</dbReference>
<dbReference type="PANTHER" id="PTHR45527">
    <property type="entry name" value="NONRIBOSOMAL PEPTIDE SYNTHETASE"/>
    <property type="match status" value="1"/>
</dbReference>
<dbReference type="InterPro" id="IPR020845">
    <property type="entry name" value="AMP-binding_CS"/>
</dbReference>
<keyword evidence="7" id="KW-1185">Reference proteome</keyword>
<comment type="caution">
    <text evidence="6">The sequence shown here is derived from an EMBL/GenBank/DDBJ whole genome shotgun (WGS) entry which is preliminary data.</text>
</comment>